<dbReference type="Proteomes" id="UP000242146">
    <property type="component" value="Unassembled WGS sequence"/>
</dbReference>
<gene>
    <name evidence="1" type="ORF">DM01DRAFT_1408661</name>
</gene>
<sequence length="119" mass="14014">MNFSFNPKPLWNKINPKKIKSRRRGSTGSKSVRFSDACSSVYYTYGSCDYDRGSTVETEDIDVCEQLRSLEIYEEDADFIDFTDEDLAWDEEVRKNTKINMKRMEYSVAVLIQYRSSFR</sequence>
<name>A0A1X2GE85_9FUNG</name>
<comment type="caution">
    <text evidence="1">The sequence shown here is derived from an EMBL/GenBank/DDBJ whole genome shotgun (WGS) entry which is preliminary data.</text>
</comment>
<protein>
    <submittedName>
        <fullName evidence="1">Uncharacterized protein</fullName>
    </submittedName>
</protein>
<accession>A0A1X2GE85</accession>
<evidence type="ECO:0000313" key="1">
    <source>
        <dbReference type="EMBL" id="ORX51727.1"/>
    </source>
</evidence>
<proteinExistence type="predicted"/>
<dbReference type="AlphaFoldDB" id="A0A1X2GE85"/>
<dbReference type="EMBL" id="MCGT01000020">
    <property type="protein sequence ID" value="ORX51727.1"/>
    <property type="molecule type" value="Genomic_DNA"/>
</dbReference>
<keyword evidence="2" id="KW-1185">Reference proteome</keyword>
<dbReference type="OrthoDB" id="2285317at2759"/>
<organism evidence="1 2">
    <name type="scientific">Hesseltinella vesiculosa</name>
    <dbReference type="NCBI Taxonomy" id="101127"/>
    <lineage>
        <taxon>Eukaryota</taxon>
        <taxon>Fungi</taxon>
        <taxon>Fungi incertae sedis</taxon>
        <taxon>Mucoromycota</taxon>
        <taxon>Mucoromycotina</taxon>
        <taxon>Mucoromycetes</taxon>
        <taxon>Mucorales</taxon>
        <taxon>Cunninghamellaceae</taxon>
        <taxon>Hesseltinella</taxon>
    </lineage>
</organism>
<evidence type="ECO:0000313" key="2">
    <source>
        <dbReference type="Proteomes" id="UP000242146"/>
    </source>
</evidence>
<reference evidence="1 2" key="1">
    <citation type="submission" date="2016-07" db="EMBL/GenBank/DDBJ databases">
        <title>Pervasive Adenine N6-methylation of Active Genes in Fungi.</title>
        <authorList>
            <consortium name="DOE Joint Genome Institute"/>
            <person name="Mondo S.J."/>
            <person name="Dannebaum R.O."/>
            <person name="Kuo R.C."/>
            <person name="Labutti K."/>
            <person name="Haridas S."/>
            <person name="Kuo A."/>
            <person name="Salamov A."/>
            <person name="Ahrendt S.R."/>
            <person name="Lipzen A."/>
            <person name="Sullivan W."/>
            <person name="Andreopoulos W.B."/>
            <person name="Clum A."/>
            <person name="Lindquist E."/>
            <person name="Daum C."/>
            <person name="Ramamoorthy G.K."/>
            <person name="Gryganskyi A."/>
            <person name="Culley D."/>
            <person name="Magnuson J.K."/>
            <person name="James T.Y."/>
            <person name="O'Malley M.A."/>
            <person name="Stajich J.E."/>
            <person name="Spatafora J.W."/>
            <person name="Visel A."/>
            <person name="Grigoriev I.V."/>
        </authorList>
    </citation>
    <scope>NUCLEOTIDE SEQUENCE [LARGE SCALE GENOMIC DNA]</scope>
    <source>
        <strain evidence="1 2">NRRL 3301</strain>
    </source>
</reference>